<proteinExistence type="predicted"/>
<protein>
    <submittedName>
        <fullName evidence="1">Uncharacterized protein</fullName>
    </submittedName>
</protein>
<name>A0AAW3LZW9_PSESS</name>
<gene>
    <name evidence="1" type="ORF">AO287_24660</name>
</gene>
<evidence type="ECO:0000313" key="1">
    <source>
        <dbReference type="EMBL" id="KTC59144.1"/>
    </source>
</evidence>
<dbReference type="AlphaFoldDB" id="A0AAW3LZW9"/>
<evidence type="ECO:0000313" key="2">
    <source>
        <dbReference type="Proteomes" id="UP000054513"/>
    </source>
</evidence>
<reference evidence="1 2" key="1">
    <citation type="submission" date="2015-09" db="EMBL/GenBank/DDBJ databases">
        <title>Genome sequence of ICMP 19499.</title>
        <authorList>
            <person name="Visnovsky S.B."/>
            <person name="Lu A."/>
            <person name="Panda P."/>
            <person name="Pitman A.R."/>
        </authorList>
    </citation>
    <scope>NUCLEOTIDE SEQUENCE [LARGE SCALE GENOMIC DNA]</scope>
    <source>
        <strain evidence="1 2">ICMP 19499</strain>
    </source>
</reference>
<accession>A0AAW3LZW9</accession>
<sequence length="60" mass="6777">MIICLIRQLKRSPAIRTHLPAGWSARQQIHDQQDIFAGAGCNALLYIEGCVSLSQLFFYI</sequence>
<comment type="caution">
    <text evidence="1">The sequence shown here is derived from an EMBL/GenBank/DDBJ whole genome shotgun (WGS) entry which is preliminary data.</text>
</comment>
<dbReference type="EMBL" id="LKCI01000030">
    <property type="protein sequence ID" value="KTC59144.1"/>
    <property type="molecule type" value="Genomic_DNA"/>
</dbReference>
<organism evidence="1 2">
    <name type="scientific">Pseudomonas savastanoi</name>
    <name type="common">Pseudomonas syringae pv. savastanoi</name>
    <dbReference type="NCBI Taxonomy" id="29438"/>
    <lineage>
        <taxon>Bacteria</taxon>
        <taxon>Pseudomonadati</taxon>
        <taxon>Pseudomonadota</taxon>
        <taxon>Gammaproteobacteria</taxon>
        <taxon>Pseudomonadales</taxon>
        <taxon>Pseudomonadaceae</taxon>
        <taxon>Pseudomonas</taxon>
    </lineage>
</organism>
<dbReference type="Proteomes" id="UP000054513">
    <property type="component" value="Unassembled WGS sequence"/>
</dbReference>